<dbReference type="SUPFAM" id="SSF51905">
    <property type="entry name" value="FAD/NAD(P)-binding domain"/>
    <property type="match status" value="1"/>
</dbReference>
<evidence type="ECO:0000259" key="5">
    <source>
        <dbReference type="Pfam" id="PF01266"/>
    </source>
</evidence>
<comment type="cofactor">
    <cofactor evidence="1">
        <name>FAD</name>
        <dbReference type="ChEBI" id="CHEBI:57692"/>
    </cofactor>
</comment>
<accession>A0A6J4JBH2</accession>
<dbReference type="PANTHER" id="PTHR10961:SF7">
    <property type="entry name" value="FAD DEPENDENT OXIDOREDUCTASE DOMAIN-CONTAINING PROTEIN"/>
    <property type="match status" value="1"/>
</dbReference>
<organism evidence="6">
    <name type="scientific">uncultured Acetobacteraceae bacterium</name>
    <dbReference type="NCBI Taxonomy" id="169975"/>
    <lineage>
        <taxon>Bacteria</taxon>
        <taxon>Pseudomonadati</taxon>
        <taxon>Pseudomonadota</taxon>
        <taxon>Alphaproteobacteria</taxon>
        <taxon>Acetobacterales</taxon>
        <taxon>Acetobacteraceae</taxon>
        <taxon>environmental samples</taxon>
    </lineage>
</organism>
<dbReference type="Gene3D" id="3.50.50.60">
    <property type="entry name" value="FAD/NAD(P)-binding domain"/>
    <property type="match status" value="1"/>
</dbReference>
<dbReference type="Pfam" id="PF01266">
    <property type="entry name" value="DAO"/>
    <property type="match status" value="1"/>
</dbReference>
<dbReference type="EMBL" id="CADCTL010000234">
    <property type="protein sequence ID" value="CAA9273102.1"/>
    <property type="molecule type" value="Genomic_DNA"/>
</dbReference>
<keyword evidence="4" id="KW-0560">Oxidoreductase</keyword>
<keyword evidence="2" id="KW-0285">Flavoprotein</keyword>
<dbReference type="GO" id="GO:0008115">
    <property type="term" value="F:sarcosine oxidase activity"/>
    <property type="evidence" value="ECO:0007669"/>
    <property type="project" value="TreeGrafter"/>
</dbReference>
<dbReference type="InterPro" id="IPR006076">
    <property type="entry name" value="FAD-dep_OxRdtase"/>
</dbReference>
<evidence type="ECO:0000256" key="2">
    <source>
        <dbReference type="ARBA" id="ARBA00022630"/>
    </source>
</evidence>
<dbReference type="NCBIfam" id="NF008425">
    <property type="entry name" value="PRK11259.1"/>
    <property type="match status" value="1"/>
</dbReference>
<protein>
    <submittedName>
        <fullName evidence="6">Sarcosine oxidase</fullName>
    </submittedName>
</protein>
<name>A0A6J4JBH2_9PROT</name>
<keyword evidence="3" id="KW-0274">FAD</keyword>
<feature type="domain" description="FAD dependent oxidoreductase" evidence="5">
    <location>
        <begin position="4"/>
        <end position="357"/>
    </location>
</feature>
<evidence type="ECO:0000313" key="6">
    <source>
        <dbReference type="EMBL" id="CAA9273102.1"/>
    </source>
</evidence>
<dbReference type="PANTHER" id="PTHR10961">
    <property type="entry name" value="PEROXISOMAL SARCOSINE OXIDASE"/>
    <property type="match status" value="1"/>
</dbReference>
<dbReference type="SUPFAM" id="SSF54373">
    <property type="entry name" value="FAD-linked reductases, C-terminal domain"/>
    <property type="match status" value="1"/>
</dbReference>
<dbReference type="InterPro" id="IPR036188">
    <property type="entry name" value="FAD/NAD-bd_sf"/>
</dbReference>
<evidence type="ECO:0000256" key="1">
    <source>
        <dbReference type="ARBA" id="ARBA00001974"/>
    </source>
</evidence>
<dbReference type="AlphaFoldDB" id="A0A6J4JBH2"/>
<dbReference type="InterPro" id="IPR045170">
    <property type="entry name" value="MTOX"/>
</dbReference>
<sequence>MVFDVIVVGVGGMGSAACWHLARRGQRVLGLERFDIPHAMGSSHGVTRIIRLPYYEDPAYVPLLRRAYTLWRELEAASGETLLVITGSIDAGPEDGAIFNGALGSARLHGLPHEALTGVEVNGRFPGYRLPARTRAVFQPEGGFVLSERAIVAHANAAMSAGAALRARERVLGWEARPGGEGVVVLTDRGRYEAARLVLTAGAWMADLVPALEGLAVPERQVLAWLRPHRPEFFAPDRFPVFNLEVEEGRYYGLPVWEVPGFKFGRYHHRGEHGPAEAVRREVDAEDEDLLRRFAARYFPDGAGATMALRACMFTNTPDEHFILDRHPEFPQVVLASPCSGHGYKFCSVLGEVLADLASDQQAAPRHDIGFLGLERLASGRPARATLPA</sequence>
<dbReference type="Gene3D" id="3.30.9.10">
    <property type="entry name" value="D-Amino Acid Oxidase, subunit A, domain 2"/>
    <property type="match status" value="1"/>
</dbReference>
<reference evidence="6" key="1">
    <citation type="submission" date="2020-02" db="EMBL/GenBank/DDBJ databases">
        <authorList>
            <person name="Meier V. D."/>
        </authorList>
    </citation>
    <scope>NUCLEOTIDE SEQUENCE</scope>
    <source>
        <strain evidence="6">AVDCRST_MAG04</strain>
    </source>
</reference>
<evidence type="ECO:0000256" key="3">
    <source>
        <dbReference type="ARBA" id="ARBA00022827"/>
    </source>
</evidence>
<gene>
    <name evidence="6" type="ORF">AVDCRST_MAG04-3215</name>
</gene>
<dbReference type="GO" id="GO:0050660">
    <property type="term" value="F:flavin adenine dinucleotide binding"/>
    <property type="evidence" value="ECO:0007669"/>
    <property type="project" value="InterPro"/>
</dbReference>
<proteinExistence type="predicted"/>
<evidence type="ECO:0000256" key="4">
    <source>
        <dbReference type="ARBA" id="ARBA00023002"/>
    </source>
</evidence>